<dbReference type="AlphaFoldDB" id="A0A1D7W5B7"/>
<protein>
    <submittedName>
        <fullName evidence="1">Uncharacterized protein</fullName>
    </submittedName>
</protein>
<dbReference type="Proteomes" id="UP000094793">
    <property type="component" value="Chromosome"/>
</dbReference>
<gene>
    <name evidence="1" type="ORF">BLSMQ_2468</name>
</gene>
<evidence type="ECO:0000313" key="1">
    <source>
        <dbReference type="EMBL" id="AOP54174.1"/>
    </source>
</evidence>
<dbReference type="InterPro" id="IPR025962">
    <property type="entry name" value="SdpI/YhfL"/>
</dbReference>
<reference evidence="2" key="1">
    <citation type="submission" date="2016-09" db="EMBL/GenBank/DDBJ databases">
        <title>Complete Genome Sequence of Brevibacterium linens SMQ-1335.</title>
        <authorList>
            <person name="de Melo A.G."/>
            <person name="Labrie S.J."/>
            <person name="Dumaresq J."/>
            <person name="Roberts R.J."/>
            <person name="Tremblay D.M."/>
            <person name="Moineau S."/>
        </authorList>
    </citation>
    <scope>NUCLEOTIDE SEQUENCE [LARGE SCALE GENOMIC DNA]</scope>
    <source>
        <strain evidence="2">SMQ-1335</strain>
    </source>
</reference>
<name>A0A1D7W5B7_BREAU</name>
<dbReference type="EMBL" id="CP017150">
    <property type="protein sequence ID" value="AOP54174.1"/>
    <property type="molecule type" value="Genomic_DNA"/>
</dbReference>
<proteinExistence type="predicted"/>
<evidence type="ECO:0000313" key="2">
    <source>
        <dbReference type="Proteomes" id="UP000094793"/>
    </source>
</evidence>
<organism evidence="1 2">
    <name type="scientific">Brevibacterium aurantiacum</name>
    <dbReference type="NCBI Taxonomy" id="273384"/>
    <lineage>
        <taxon>Bacteria</taxon>
        <taxon>Bacillati</taxon>
        <taxon>Actinomycetota</taxon>
        <taxon>Actinomycetes</taxon>
        <taxon>Micrococcales</taxon>
        <taxon>Brevibacteriaceae</taxon>
        <taxon>Brevibacterium</taxon>
    </lineage>
</organism>
<dbReference type="KEGG" id="blin:BLSMQ_2468"/>
<dbReference type="RefSeq" id="WP_069600387.1">
    <property type="nucleotide sequence ID" value="NZ_CP017150.1"/>
</dbReference>
<accession>A0A1D7W5B7</accession>
<dbReference type="Pfam" id="PF13630">
    <property type="entry name" value="SdpI"/>
    <property type="match status" value="1"/>
</dbReference>
<sequence length="115" mass="12150">MFYPPMMGYLIVTAVSVLMIVAQRRQAIGTNSVIGIRTRYTRASDASWKAGQRAGRPYLIAMAAISICHAVALFVAEISDATTTGHILSVVGWVLVVICAVLVGRAANSAARSVG</sequence>
<dbReference type="OrthoDB" id="5121677at2"/>